<evidence type="ECO:0000256" key="1">
    <source>
        <dbReference type="ARBA" id="ARBA00001668"/>
    </source>
</evidence>
<dbReference type="CDD" id="cd08966">
    <property type="entry name" value="EcFpg-like_N"/>
    <property type="match status" value="1"/>
</dbReference>
<dbReference type="InterPro" id="IPR000214">
    <property type="entry name" value="Znf_DNA_glyclase/AP_lyase"/>
</dbReference>
<evidence type="ECO:0000256" key="9">
    <source>
        <dbReference type="ARBA" id="ARBA00022833"/>
    </source>
</evidence>
<evidence type="ECO:0000256" key="15">
    <source>
        <dbReference type="ARBA" id="ARBA00044632"/>
    </source>
</evidence>
<keyword evidence="13" id="KW-0511">Multifunctional enzyme</keyword>
<keyword evidence="11" id="KW-0234">DNA repair</keyword>
<dbReference type="Gene3D" id="3.20.190.10">
    <property type="entry name" value="MutM-like, N-terminal"/>
    <property type="match status" value="1"/>
</dbReference>
<evidence type="ECO:0000256" key="6">
    <source>
        <dbReference type="ARBA" id="ARBA00022763"/>
    </source>
</evidence>
<dbReference type="GO" id="GO:0008270">
    <property type="term" value="F:zinc ion binding"/>
    <property type="evidence" value="ECO:0007669"/>
    <property type="project" value="UniProtKB-KW"/>
</dbReference>
<evidence type="ECO:0000256" key="14">
    <source>
        <dbReference type="ARBA" id="ARBA00023295"/>
    </source>
</evidence>
<evidence type="ECO:0000256" key="7">
    <source>
        <dbReference type="ARBA" id="ARBA00022771"/>
    </source>
</evidence>
<sequence>MPELPEVETVRRGIESRVVGRKILDVEVGRERSVRRVGKEAVVHGLTGTTMVAARRRGKYILCDLDSGDAVMIHLRMSGRVLVEPTGTQRPAHTHVVLQLAPRDGLHEEMWFVDPRTFGEVVVYDPRLEAEVLPELAKLGPDPISDRFDGGVLAERLAGRRGAIKPLLLNQHVVAGVGNIYADEVLHRVGLRWSRTVDTLSRKKIDKLAFAIREILAEAIESGGSTLQDTQYVDVEGNVGSFQENHRVYGREGLGCLTCGKTSIRRVMVAGRSTAYCPRCQR</sequence>
<protein>
    <submittedName>
        <fullName evidence="18">Unannotated protein</fullName>
    </submittedName>
</protein>
<dbReference type="PROSITE" id="PS51068">
    <property type="entry name" value="FPG_CAT"/>
    <property type="match status" value="1"/>
</dbReference>
<comment type="similarity">
    <text evidence="3">Belongs to the FPG family.</text>
</comment>
<dbReference type="SUPFAM" id="SSF46946">
    <property type="entry name" value="S13-like H2TH domain"/>
    <property type="match status" value="1"/>
</dbReference>
<accession>A0A6J6KWW1</accession>
<comment type="cofactor">
    <cofactor evidence="2">
        <name>Zn(2+)</name>
        <dbReference type="ChEBI" id="CHEBI:29105"/>
    </cofactor>
</comment>
<evidence type="ECO:0000256" key="8">
    <source>
        <dbReference type="ARBA" id="ARBA00022801"/>
    </source>
</evidence>
<keyword evidence="9" id="KW-0862">Zinc</keyword>
<comment type="catalytic activity">
    <reaction evidence="1">
        <text>Hydrolysis of DNA containing ring-opened 7-methylguanine residues, releasing 2,6-diamino-4-hydroxy-5-(N-methyl)formamidopyrimidine.</text>
        <dbReference type="EC" id="3.2.2.23"/>
    </reaction>
</comment>
<gene>
    <name evidence="18" type="ORF">UFOPK2214_00690</name>
</gene>
<dbReference type="GO" id="GO:0006284">
    <property type="term" value="P:base-excision repair"/>
    <property type="evidence" value="ECO:0007669"/>
    <property type="project" value="InterPro"/>
</dbReference>
<dbReference type="PANTHER" id="PTHR22993">
    <property type="entry name" value="FORMAMIDOPYRIMIDINE-DNA GLYCOSYLASE"/>
    <property type="match status" value="1"/>
</dbReference>
<dbReference type="EMBL" id="CAEZWJ010000016">
    <property type="protein sequence ID" value="CAB4652469.1"/>
    <property type="molecule type" value="Genomic_DNA"/>
</dbReference>
<evidence type="ECO:0000256" key="12">
    <source>
        <dbReference type="ARBA" id="ARBA00023239"/>
    </source>
</evidence>
<dbReference type="SUPFAM" id="SSF81624">
    <property type="entry name" value="N-terminal domain of MutM-like DNA repair proteins"/>
    <property type="match status" value="1"/>
</dbReference>
<dbReference type="SUPFAM" id="SSF57716">
    <property type="entry name" value="Glucocorticoid receptor-like (DNA-binding domain)"/>
    <property type="match status" value="1"/>
</dbReference>
<organism evidence="18">
    <name type="scientific">freshwater metagenome</name>
    <dbReference type="NCBI Taxonomy" id="449393"/>
    <lineage>
        <taxon>unclassified sequences</taxon>
        <taxon>metagenomes</taxon>
        <taxon>ecological metagenomes</taxon>
    </lineage>
</organism>
<dbReference type="Gene3D" id="1.10.8.50">
    <property type="match status" value="1"/>
</dbReference>
<dbReference type="Pfam" id="PF06827">
    <property type="entry name" value="zf-FPG_IleRS"/>
    <property type="match status" value="1"/>
</dbReference>
<evidence type="ECO:0000259" key="17">
    <source>
        <dbReference type="PROSITE" id="PS51068"/>
    </source>
</evidence>
<dbReference type="InterPro" id="IPR035937">
    <property type="entry name" value="FPG_N"/>
</dbReference>
<dbReference type="InterPro" id="IPR020629">
    <property type="entry name" value="FPG_Glyclase"/>
</dbReference>
<evidence type="ECO:0000259" key="16">
    <source>
        <dbReference type="PROSITE" id="PS51066"/>
    </source>
</evidence>
<name>A0A6J6KWW1_9ZZZZ</name>
<dbReference type="HAMAP" id="MF_00103">
    <property type="entry name" value="Fapy_DNA_glycosyl"/>
    <property type="match status" value="1"/>
</dbReference>
<dbReference type="GO" id="GO:0140078">
    <property type="term" value="F:class I DNA-(apurinic or apyrimidinic site) endonuclease activity"/>
    <property type="evidence" value="ECO:0007669"/>
    <property type="project" value="UniProtKB-EC"/>
</dbReference>
<evidence type="ECO:0000256" key="13">
    <source>
        <dbReference type="ARBA" id="ARBA00023268"/>
    </source>
</evidence>
<dbReference type="Pfam" id="PF01149">
    <property type="entry name" value="Fapy_DNA_glyco"/>
    <property type="match status" value="1"/>
</dbReference>
<keyword evidence="8" id="KW-0378">Hydrolase</keyword>
<evidence type="ECO:0000256" key="2">
    <source>
        <dbReference type="ARBA" id="ARBA00001947"/>
    </source>
</evidence>
<dbReference type="InterPro" id="IPR012319">
    <property type="entry name" value="FPG_cat"/>
</dbReference>
<keyword evidence="7" id="KW-0863">Zinc-finger</keyword>
<dbReference type="NCBIfam" id="TIGR00577">
    <property type="entry name" value="fpg"/>
    <property type="match status" value="1"/>
</dbReference>
<dbReference type="FunFam" id="1.10.8.50:FF:000003">
    <property type="entry name" value="Formamidopyrimidine-DNA glycosylase"/>
    <property type="match status" value="1"/>
</dbReference>
<keyword evidence="12" id="KW-0456">Lyase</keyword>
<dbReference type="PROSITE" id="PS51066">
    <property type="entry name" value="ZF_FPG_2"/>
    <property type="match status" value="1"/>
</dbReference>
<dbReference type="GO" id="GO:0003684">
    <property type="term" value="F:damaged DNA binding"/>
    <property type="evidence" value="ECO:0007669"/>
    <property type="project" value="InterPro"/>
</dbReference>
<evidence type="ECO:0000313" key="18">
    <source>
        <dbReference type="EMBL" id="CAB4652469.1"/>
    </source>
</evidence>
<dbReference type="InterPro" id="IPR010979">
    <property type="entry name" value="Ribosomal_uS13-like_H2TH"/>
</dbReference>
<keyword evidence="6" id="KW-0227">DNA damage</keyword>
<keyword evidence="10" id="KW-0238">DNA-binding</keyword>
<evidence type="ECO:0000256" key="10">
    <source>
        <dbReference type="ARBA" id="ARBA00023125"/>
    </source>
</evidence>
<dbReference type="SMART" id="SM00898">
    <property type="entry name" value="Fapy_DNA_glyco"/>
    <property type="match status" value="1"/>
</dbReference>
<dbReference type="InterPro" id="IPR010663">
    <property type="entry name" value="Znf_FPG/IleRS"/>
</dbReference>
<evidence type="ECO:0000256" key="11">
    <source>
        <dbReference type="ARBA" id="ARBA00023204"/>
    </source>
</evidence>
<keyword evidence="14" id="KW-0326">Glycosidase</keyword>
<feature type="domain" description="Formamidopyrimidine-DNA glycosylase catalytic" evidence="17">
    <location>
        <begin position="2"/>
        <end position="119"/>
    </location>
</feature>
<dbReference type="InterPro" id="IPR015886">
    <property type="entry name" value="H2TH_FPG"/>
</dbReference>
<proteinExistence type="inferred from homology"/>
<evidence type="ECO:0000256" key="4">
    <source>
        <dbReference type="ARBA" id="ARBA00011245"/>
    </source>
</evidence>
<comment type="catalytic activity">
    <reaction evidence="15">
        <text>2'-deoxyribonucleotide-(2'-deoxyribose 5'-phosphate)-2'-deoxyribonucleotide-DNA = a 3'-end 2'-deoxyribonucleotide-(2,3-dehydro-2,3-deoxyribose 5'-phosphate)-DNA + a 5'-end 5'-phospho-2'-deoxyribonucleoside-DNA + H(+)</text>
        <dbReference type="Rhea" id="RHEA:66592"/>
        <dbReference type="Rhea" id="RHEA-COMP:13180"/>
        <dbReference type="Rhea" id="RHEA-COMP:16897"/>
        <dbReference type="Rhea" id="RHEA-COMP:17067"/>
        <dbReference type="ChEBI" id="CHEBI:15378"/>
        <dbReference type="ChEBI" id="CHEBI:136412"/>
        <dbReference type="ChEBI" id="CHEBI:157695"/>
        <dbReference type="ChEBI" id="CHEBI:167181"/>
        <dbReference type="EC" id="4.2.99.18"/>
    </reaction>
</comment>
<dbReference type="PANTHER" id="PTHR22993:SF9">
    <property type="entry name" value="FORMAMIDOPYRIMIDINE-DNA GLYCOSYLASE"/>
    <property type="match status" value="1"/>
</dbReference>
<dbReference type="NCBIfam" id="NF002211">
    <property type="entry name" value="PRK01103.1"/>
    <property type="match status" value="1"/>
</dbReference>
<evidence type="ECO:0000256" key="5">
    <source>
        <dbReference type="ARBA" id="ARBA00022723"/>
    </source>
</evidence>
<dbReference type="AlphaFoldDB" id="A0A6J6KWW1"/>
<comment type="subunit">
    <text evidence="4">Monomer.</text>
</comment>
<evidence type="ECO:0000256" key="3">
    <source>
        <dbReference type="ARBA" id="ARBA00009409"/>
    </source>
</evidence>
<dbReference type="SMART" id="SM01232">
    <property type="entry name" value="H2TH"/>
    <property type="match status" value="1"/>
</dbReference>
<keyword evidence="5" id="KW-0479">Metal-binding</keyword>
<dbReference type="Pfam" id="PF06831">
    <property type="entry name" value="H2TH"/>
    <property type="match status" value="1"/>
</dbReference>
<dbReference type="GO" id="GO:0034039">
    <property type="term" value="F:8-oxo-7,8-dihydroguanine DNA N-glycosylase activity"/>
    <property type="evidence" value="ECO:0007669"/>
    <property type="project" value="TreeGrafter"/>
</dbReference>
<feature type="domain" description="FPG-type" evidence="16">
    <location>
        <begin position="247"/>
        <end position="282"/>
    </location>
</feature>
<reference evidence="18" key="1">
    <citation type="submission" date="2020-05" db="EMBL/GenBank/DDBJ databases">
        <authorList>
            <person name="Chiriac C."/>
            <person name="Salcher M."/>
            <person name="Ghai R."/>
            <person name="Kavagutti S V."/>
        </authorList>
    </citation>
    <scope>NUCLEOTIDE SEQUENCE</scope>
</reference>